<organism evidence="7 8">
    <name type="scientific">Chloropicon primus</name>
    <dbReference type="NCBI Taxonomy" id="1764295"/>
    <lineage>
        <taxon>Eukaryota</taxon>
        <taxon>Viridiplantae</taxon>
        <taxon>Chlorophyta</taxon>
        <taxon>Chloropicophyceae</taxon>
        <taxon>Chloropicales</taxon>
        <taxon>Chloropicaceae</taxon>
        <taxon>Chloropicon</taxon>
    </lineage>
</organism>
<dbReference type="SUPFAM" id="SSF51197">
    <property type="entry name" value="Clavaminate synthase-like"/>
    <property type="match status" value="1"/>
</dbReference>
<evidence type="ECO:0000313" key="8">
    <source>
        <dbReference type="Proteomes" id="UP000316726"/>
    </source>
</evidence>
<dbReference type="InterPro" id="IPR051178">
    <property type="entry name" value="TfdA_dioxygenase"/>
</dbReference>
<feature type="domain" description="TauD/TfdA-like" evidence="6">
    <location>
        <begin position="12"/>
        <end position="266"/>
    </location>
</feature>
<dbReference type="GO" id="GO:0051213">
    <property type="term" value="F:dioxygenase activity"/>
    <property type="evidence" value="ECO:0007669"/>
    <property type="project" value="UniProtKB-KW"/>
</dbReference>
<dbReference type="InterPro" id="IPR003819">
    <property type="entry name" value="TauD/TfdA-like"/>
</dbReference>
<dbReference type="PANTHER" id="PTHR43779">
    <property type="entry name" value="DIOXYGENASE RV0097-RELATED"/>
    <property type="match status" value="1"/>
</dbReference>
<proteinExistence type="inferred from homology"/>
<dbReference type="Gene3D" id="3.60.130.10">
    <property type="entry name" value="Clavaminate synthase-like"/>
    <property type="match status" value="1"/>
</dbReference>
<dbReference type="InterPro" id="IPR042098">
    <property type="entry name" value="TauD-like_sf"/>
</dbReference>
<keyword evidence="4" id="KW-0560">Oxidoreductase</keyword>
<dbReference type="STRING" id="1764295.A0A5B8MX26"/>
<gene>
    <name evidence="7" type="ORF">A3770_12p66500</name>
</gene>
<dbReference type="PANTHER" id="PTHR43779:SF3">
    <property type="entry name" value="(3R)-3-[(CARBOXYMETHYL)AMINO]FATTY ACID OXYGENASE_DECARBOXYLASE"/>
    <property type="match status" value="1"/>
</dbReference>
<evidence type="ECO:0000256" key="4">
    <source>
        <dbReference type="ARBA" id="ARBA00023002"/>
    </source>
</evidence>
<keyword evidence="2" id="KW-0479">Metal-binding</keyword>
<dbReference type="Pfam" id="PF02668">
    <property type="entry name" value="TauD"/>
    <property type="match status" value="1"/>
</dbReference>
<sequence>MYSLRSGLGSGLTKQFGALVEGVDLSRNLSDATVNALKRDLYEHRLLIFRGQGEIKGSRQVEISEWFGEVESTFSKHPRSPHPDIFRVSNDAAQGCTSVGRSGWHIDGTFMERPFKVQTMHFWACPKEGGSTLFAPLREIAESLRKDASFEWDRLHFVTNRRTDYALVHPLICVHPVTGDATMVFHLGRHFMDAIVEAGGTENRVLSEEEVQRVCTILKDKCEETEWCLDFRWQPGDFAIVDNRALAHYAHSSTQADPRRAGLRILHRTTVAGDCRPVK</sequence>
<evidence type="ECO:0000259" key="6">
    <source>
        <dbReference type="Pfam" id="PF02668"/>
    </source>
</evidence>
<evidence type="ECO:0000256" key="3">
    <source>
        <dbReference type="ARBA" id="ARBA00022964"/>
    </source>
</evidence>
<dbReference type="OrthoDB" id="10257314at2759"/>
<keyword evidence="3 7" id="KW-0223">Dioxygenase</keyword>
<dbReference type="AlphaFoldDB" id="A0A5B8MX26"/>
<evidence type="ECO:0000313" key="7">
    <source>
        <dbReference type="EMBL" id="QDZ24132.1"/>
    </source>
</evidence>
<evidence type="ECO:0000256" key="2">
    <source>
        <dbReference type="ARBA" id="ARBA00022723"/>
    </source>
</evidence>
<reference evidence="7 8" key="1">
    <citation type="submission" date="2018-07" db="EMBL/GenBank/DDBJ databases">
        <title>The complete nuclear genome of the prasinophyte Chloropicon primus (CCMP1205).</title>
        <authorList>
            <person name="Pombert J.-F."/>
            <person name="Otis C."/>
            <person name="Turmel M."/>
            <person name="Lemieux C."/>
        </authorList>
    </citation>
    <scope>NUCLEOTIDE SEQUENCE [LARGE SCALE GENOMIC DNA]</scope>
    <source>
        <strain evidence="7 8">CCMP1205</strain>
    </source>
</reference>
<accession>A0A5B8MX26</accession>
<keyword evidence="8" id="KW-1185">Reference proteome</keyword>
<dbReference type="GO" id="GO:0046872">
    <property type="term" value="F:metal ion binding"/>
    <property type="evidence" value="ECO:0007669"/>
    <property type="project" value="UniProtKB-KW"/>
</dbReference>
<name>A0A5B8MX26_9CHLO</name>
<dbReference type="Proteomes" id="UP000316726">
    <property type="component" value="Chromosome 12"/>
</dbReference>
<protein>
    <submittedName>
        <fullName evidence="7">Taurine catabolism dioxygenase TauD-like protein</fullName>
    </submittedName>
</protein>
<comment type="similarity">
    <text evidence="1">Belongs to the TfdA dioxygenase family.</text>
</comment>
<evidence type="ECO:0000256" key="5">
    <source>
        <dbReference type="ARBA" id="ARBA00023004"/>
    </source>
</evidence>
<dbReference type="EMBL" id="CP031045">
    <property type="protein sequence ID" value="QDZ24132.1"/>
    <property type="molecule type" value="Genomic_DNA"/>
</dbReference>
<keyword evidence="5" id="KW-0408">Iron</keyword>
<evidence type="ECO:0000256" key="1">
    <source>
        <dbReference type="ARBA" id="ARBA00005896"/>
    </source>
</evidence>